<name>A0A415E6G8_9FIRM</name>
<proteinExistence type="predicted"/>
<gene>
    <name evidence="1" type="ORF">DW099_01690</name>
</gene>
<dbReference type="AlphaFoldDB" id="A0A415E6G8"/>
<keyword evidence="2" id="KW-1185">Reference proteome</keyword>
<evidence type="ECO:0000313" key="1">
    <source>
        <dbReference type="EMBL" id="RHJ89314.1"/>
    </source>
</evidence>
<sequence>MNTEKKEDTLVRNYKDSVFRMLFNEKKNLIELYNALFDADYDEDTPLEFETIEEVLFKTIKNDIAFTIEDRYIVLVEHQSTINENMAVRDLVYFSTIIQNMFSNKDFYRRKALILPNPSFIVLYNGTEELPDFETIRLSDQYRLEEENPALQLTVKVYNVNEGSATELLNKCKILWEYSRFVAIV</sequence>
<evidence type="ECO:0000313" key="2">
    <source>
        <dbReference type="Proteomes" id="UP000284841"/>
    </source>
</evidence>
<dbReference type="Proteomes" id="UP000284841">
    <property type="component" value="Unassembled WGS sequence"/>
</dbReference>
<reference evidence="1 2" key="1">
    <citation type="submission" date="2018-08" db="EMBL/GenBank/DDBJ databases">
        <title>A genome reference for cultivated species of the human gut microbiota.</title>
        <authorList>
            <person name="Zou Y."/>
            <person name="Xue W."/>
            <person name="Luo G."/>
        </authorList>
    </citation>
    <scope>NUCLEOTIDE SEQUENCE [LARGE SCALE GENOMIC DNA]</scope>
    <source>
        <strain evidence="1 2">AM07-24</strain>
    </source>
</reference>
<comment type="caution">
    <text evidence="1">The sequence shown here is derived from an EMBL/GenBank/DDBJ whole genome shotgun (WGS) entry which is preliminary data.</text>
</comment>
<organism evidence="1 2">
    <name type="scientific">Emergencia timonensis</name>
    <dbReference type="NCBI Taxonomy" id="1776384"/>
    <lineage>
        <taxon>Bacteria</taxon>
        <taxon>Bacillati</taxon>
        <taxon>Bacillota</taxon>
        <taxon>Clostridia</taxon>
        <taxon>Peptostreptococcales</taxon>
        <taxon>Anaerovoracaceae</taxon>
        <taxon>Emergencia</taxon>
    </lineage>
</organism>
<dbReference type="RefSeq" id="WP_118333411.1">
    <property type="nucleotide sequence ID" value="NZ_AP025567.1"/>
</dbReference>
<dbReference type="OrthoDB" id="9798384at2"/>
<protein>
    <submittedName>
        <fullName evidence="1">Uncharacterized protein</fullName>
    </submittedName>
</protein>
<dbReference type="EMBL" id="QRMS01000001">
    <property type="protein sequence ID" value="RHJ89314.1"/>
    <property type="molecule type" value="Genomic_DNA"/>
</dbReference>
<accession>A0A415E6G8</accession>
<dbReference type="STRING" id="1776384.GCA_900086585_02618"/>